<dbReference type="EMBL" id="SJPT01000002">
    <property type="protein sequence ID" value="TWU25220.1"/>
    <property type="molecule type" value="Genomic_DNA"/>
</dbReference>
<dbReference type="SUPFAM" id="SSF49777">
    <property type="entry name" value="PEBP-like"/>
    <property type="match status" value="1"/>
</dbReference>
<feature type="compositionally biased region" description="Polar residues" evidence="1">
    <location>
        <begin position="486"/>
        <end position="498"/>
    </location>
</feature>
<gene>
    <name evidence="4" type="ORF">Pla52o_15180</name>
</gene>
<dbReference type="InterPro" id="IPR036610">
    <property type="entry name" value="PEBP-like_sf"/>
</dbReference>
<feature type="region of interest" description="Disordered" evidence="1">
    <location>
        <begin position="433"/>
        <end position="498"/>
    </location>
</feature>
<dbReference type="InterPro" id="IPR008914">
    <property type="entry name" value="PEBP"/>
</dbReference>
<dbReference type="PANTHER" id="PTHR30289">
    <property type="entry name" value="UNCHARACTERIZED PROTEIN YBCL-RELATED"/>
    <property type="match status" value="1"/>
</dbReference>
<dbReference type="InterPro" id="IPR025924">
    <property type="entry name" value="YHYH_dom"/>
</dbReference>
<sequence>MRSKDAYRTVLAAIDGERTYGGSCNGQEDEPRAVGLVASSTTRRVDRRMLNCTVLAIAVMLAVPHVLLAHEGYHYGDSEVAKGSRTWTLSDEGAHLHGTFVTASDEDVQFRLGDNRLVTLKIERLIASDQAWIANRLEAIETLNRHRPLRLVMQNPPNSDGIQTKEKASPMPLINQHFQPFASTLNLRWDDDYFYVGSNGMPDHPMMIGIRSWQQQVPIPQKYFGKNAWQIPLHPVPAKQPMSTKDNFLRGAIALAVNGVPIFNPLNNRGDDALLFGELDEYGGHCGRADDYHYHIAPVHLEETTGKAQPIAYALDGYPIFGYQDEQADDFAPLDTLGGHKDADGQYHYHATKTYPYLNGGFYGEVTERGGQVDPQPRAQPIRPDLRPLRDAKITEFTQPKPESYRLVYEVRGMQGSVSYTLGENGSADFVFVDTNGRKTTESYSPRDDRPRRGGPPQPPPPPRDGNQDRPPRGGPARVDPPVDLSSMSRTSVPGFEVTSTSVDEKHFLSGDCTCDGAAHSPAVAWKGVPEGTKTFAVSIWHTAPDQEKSYWVVYNIPANVTSLKQNSQGVGKVGINDKGSSNYDPMCSKGPGLKKYHITVSALSSKLVISPREATRANLRKAMKTTLLGEATIDVLYER</sequence>
<protein>
    <submittedName>
        <fullName evidence="4">Putative kinase inhibitor</fullName>
    </submittedName>
</protein>
<feature type="transmembrane region" description="Helical" evidence="2">
    <location>
        <begin position="49"/>
        <end position="68"/>
    </location>
</feature>
<evidence type="ECO:0000259" key="3">
    <source>
        <dbReference type="Pfam" id="PF14240"/>
    </source>
</evidence>
<reference evidence="4 5" key="1">
    <citation type="submission" date="2019-02" db="EMBL/GenBank/DDBJ databases">
        <title>Deep-cultivation of Planctomycetes and their phenomic and genomic characterization uncovers novel biology.</title>
        <authorList>
            <person name="Wiegand S."/>
            <person name="Jogler M."/>
            <person name="Boedeker C."/>
            <person name="Pinto D."/>
            <person name="Vollmers J."/>
            <person name="Rivas-Marin E."/>
            <person name="Kohn T."/>
            <person name="Peeters S.H."/>
            <person name="Heuer A."/>
            <person name="Rast P."/>
            <person name="Oberbeckmann S."/>
            <person name="Bunk B."/>
            <person name="Jeske O."/>
            <person name="Meyerdierks A."/>
            <person name="Storesund J.E."/>
            <person name="Kallscheuer N."/>
            <person name="Luecker S."/>
            <person name="Lage O.M."/>
            <person name="Pohl T."/>
            <person name="Merkel B.J."/>
            <person name="Hornburger P."/>
            <person name="Mueller R.-W."/>
            <person name="Bruemmer F."/>
            <person name="Labrenz M."/>
            <person name="Spormann A.M."/>
            <person name="Op Den Camp H."/>
            <person name="Overmann J."/>
            <person name="Amann R."/>
            <person name="Jetten M.S.M."/>
            <person name="Mascher T."/>
            <person name="Medema M.H."/>
            <person name="Devos D.P."/>
            <person name="Kaster A.-K."/>
            <person name="Ovreas L."/>
            <person name="Rohde M."/>
            <person name="Galperin M.Y."/>
            <person name="Jogler C."/>
        </authorList>
    </citation>
    <scope>NUCLEOTIDE SEQUENCE [LARGE SCALE GENOMIC DNA]</scope>
    <source>
        <strain evidence="4 5">Pla52o</strain>
    </source>
</reference>
<keyword evidence="2" id="KW-1133">Transmembrane helix</keyword>
<feature type="domain" description="YHYH" evidence="3">
    <location>
        <begin position="229"/>
        <end position="324"/>
    </location>
</feature>
<evidence type="ECO:0000256" key="1">
    <source>
        <dbReference type="SAM" id="MobiDB-lite"/>
    </source>
</evidence>
<dbReference type="PANTHER" id="PTHR30289:SF8">
    <property type="entry name" value="YHYH DOMAIN-CONTAINING PROTEIN"/>
    <property type="match status" value="1"/>
</dbReference>
<name>A0A5C6CKU6_9BACT</name>
<proteinExistence type="predicted"/>
<evidence type="ECO:0000256" key="2">
    <source>
        <dbReference type="SAM" id="Phobius"/>
    </source>
</evidence>
<evidence type="ECO:0000313" key="5">
    <source>
        <dbReference type="Proteomes" id="UP000316304"/>
    </source>
</evidence>
<dbReference type="AlphaFoldDB" id="A0A5C6CKU6"/>
<comment type="caution">
    <text evidence="4">The sequence shown here is derived from an EMBL/GenBank/DDBJ whole genome shotgun (WGS) entry which is preliminary data.</text>
</comment>
<feature type="compositionally biased region" description="Pro residues" evidence="1">
    <location>
        <begin position="454"/>
        <end position="464"/>
    </location>
</feature>
<accession>A0A5C6CKU6</accession>
<dbReference type="InterPro" id="IPR005247">
    <property type="entry name" value="YbhB_YbcL/LppC-like"/>
</dbReference>
<organism evidence="4 5">
    <name type="scientific">Novipirellula galeiformis</name>
    <dbReference type="NCBI Taxonomy" id="2528004"/>
    <lineage>
        <taxon>Bacteria</taxon>
        <taxon>Pseudomonadati</taxon>
        <taxon>Planctomycetota</taxon>
        <taxon>Planctomycetia</taxon>
        <taxon>Pirellulales</taxon>
        <taxon>Pirellulaceae</taxon>
        <taxon>Novipirellula</taxon>
    </lineage>
</organism>
<keyword evidence="2" id="KW-0472">Membrane</keyword>
<keyword evidence="5" id="KW-1185">Reference proteome</keyword>
<dbReference type="Proteomes" id="UP000316304">
    <property type="component" value="Unassembled WGS sequence"/>
</dbReference>
<evidence type="ECO:0000313" key="4">
    <source>
        <dbReference type="EMBL" id="TWU25220.1"/>
    </source>
</evidence>
<feature type="compositionally biased region" description="Basic and acidic residues" evidence="1">
    <location>
        <begin position="436"/>
        <end position="452"/>
    </location>
</feature>
<keyword evidence="2" id="KW-0812">Transmembrane</keyword>
<dbReference type="CDD" id="cd00865">
    <property type="entry name" value="PEBP_bact_arch"/>
    <property type="match status" value="1"/>
</dbReference>
<dbReference type="Pfam" id="PF14240">
    <property type="entry name" value="YHYH"/>
    <property type="match status" value="1"/>
</dbReference>
<dbReference type="Gene3D" id="3.90.280.10">
    <property type="entry name" value="PEBP-like"/>
    <property type="match status" value="1"/>
</dbReference>
<dbReference type="Pfam" id="PF01161">
    <property type="entry name" value="PBP"/>
    <property type="match status" value="1"/>
</dbReference>